<evidence type="ECO:0000313" key="1">
    <source>
        <dbReference type="EMBL" id="KKN96716.1"/>
    </source>
</evidence>
<sequence>MPKISIDCDEHYPHFSVIEDEEDESHGTLCEFSDAEYRQILEAMEAFEAAQDLMEARYEETVRKAAEADLNRFFDCPNCGHTSVIPQLSCRICAYPHSGYNRMEPGLLKRPT</sequence>
<dbReference type="AlphaFoldDB" id="A0A0F9XCJ3"/>
<proteinExistence type="predicted"/>
<comment type="caution">
    <text evidence="1">The sequence shown here is derived from an EMBL/GenBank/DDBJ whole genome shotgun (WGS) entry which is preliminary data.</text>
</comment>
<reference evidence="1" key="1">
    <citation type="journal article" date="2015" name="Nature">
        <title>Complex archaea that bridge the gap between prokaryotes and eukaryotes.</title>
        <authorList>
            <person name="Spang A."/>
            <person name="Saw J.H."/>
            <person name="Jorgensen S.L."/>
            <person name="Zaremba-Niedzwiedzka K."/>
            <person name="Martijn J."/>
            <person name="Lind A.E."/>
            <person name="van Eijk R."/>
            <person name="Schleper C."/>
            <person name="Guy L."/>
            <person name="Ettema T.J."/>
        </authorList>
    </citation>
    <scope>NUCLEOTIDE SEQUENCE</scope>
</reference>
<organism evidence="1">
    <name type="scientific">marine sediment metagenome</name>
    <dbReference type="NCBI Taxonomy" id="412755"/>
    <lineage>
        <taxon>unclassified sequences</taxon>
        <taxon>metagenomes</taxon>
        <taxon>ecological metagenomes</taxon>
    </lineage>
</organism>
<dbReference type="SUPFAM" id="SSF57783">
    <property type="entry name" value="Zinc beta-ribbon"/>
    <property type="match status" value="1"/>
</dbReference>
<dbReference type="EMBL" id="LAZR01000062">
    <property type="protein sequence ID" value="KKN96716.1"/>
    <property type="molecule type" value="Genomic_DNA"/>
</dbReference>
<gene>
    <name evidence="1" type="ORF">LCGC14_0163600</name>
</gene>
<accession>A0A0F9XCJ3</accession>
<protein>
    <submittedName>
        <fullName evidence="1">Uncharacterized protein</fullName>
    </submittedName>
</protein>
<name>A0A0F9XCJ3_9ZZZZ</name>